<dbReference type="EMBL" id="SJPJ01000001">
    <property type="protein sequence ID" value="TWT84855.1"/>
    <property type="molecule type" value="Genomic_DNA"/>
</dbReference>
<dbReference type="Proteomes" id="UP000315010">
    <property type="component" value="Unassembled WGS sequence"/>
</dbReference>
<organism evidence="1 2">
    <name type="scientific">Novipirellula herctigrandis</name>
    <dbReference type="NCBI Taxonomy" id="2527986"/>
    <lineage>
        <taxon>Bacteria</taxon>
        <taxon>Pseudomonadati</taxon>
        <taxon>Planctomycetota</taxon>
        <taxon>Planctomycetia</taxon>
        <taxon>Pirellulales</taxon>
        <taxon>Pirellulaceae</taxon>
        <taxon>Novipirellula</taxon>
    </lineage>
</organism>
<dbReference type="AlphaFoldDB" id="A0A5C5ZCI1"/>
<sequence length="146" mass="16975">MDDAFSKDYIRLVCWSQLMILPSKDIVTDAYCVNALIEQIYRGVDDEDRQQRLRLQLYVLSELFCFNSKHPFPTEAEGYRQYLDLLADHIATHSFLSANNGFGWKADRPRKQPIPDIFISDLPSLVVPKYPMSNVECEFTSIKTNY</sequence>
<protein>
    <submittedName>
        <fullName evidence="1">Uncharacterized protein</fullName>
    </submittedName>
</protein>
<evidence type="ECO:0000313" key="2">
    <source>
        <dbReference type="Proteomes" id="UP000315010"/>
    </source>
</evidence>
<gene>
    <name evidence="1" type="ORF">CA13_63360</name>
</gene>
<proteinExistence type="predicted"/>
<accession>A0A5C5ZCI1</accession>
<reference evidence="1 2" key="1">
    <citation type="submission" date="2019-02" db="EMBL/GenBank/DDBJ databases">
        <title>Deep-cultivation of Planctomycetes and their phenomic and genomic characterization uncovers novel biology.</title>
        <authorList>
            <person name="Wiegand S."/>
            <person name="Jogler M."/>
            <person name="Boedeker C."/>
            <person name="Pinto D."/>
            <person name="Vollmers J."/>
            <person name="Rivas-Marin E."/>
            <person name="Kohn T."/>
            <person name="Peeters S.H."/>
            <person name="Heuer A."/>
            <person name="Rast P."/>
            <person name="Oberbeckmann S."/>
            <person name="Bunk B."/>
            <person name="Jeske O."/>
            <person name="Meyerdierks A."/>
            <person name="Storesund J.E."/>
            <person name="Kallscheuer N."/>
            <person name="Luecker S."/>
            <person name="Lage O.M."/>
            <person name="Pohl T."/>
            <person name="Merkel B.J."/>
            <person name="Hornburger P."/>
            <person name="Mueller R.-W."/>
            <person name="Bruemmer F."/>
            <person name="Labrenz M."/>
            <person name="Spormann A.M."/>
            <person name="Op Den Camp H."/>
            <person name="Overmann J."/>
            <person name="Amann R."/>
            <person name="Jetten M.S.M."/>
            <person name="Mascher T."/>
            <person name="Medema M.H."/>
            <person name="Devos D.P."/>
            <person name="Kaster A.-K."/>
            <person name="Ovreas L."/>
            <person name="Rohde M."/>
            <person name="Galperin M.Y."/>
            <person name="Jogler C."/>
        </authorList>
    </citation>
    <scope>NUCLEOTIDE SEQUENCE [LARGE SCALE GENOMIC DNA]</scope>
    <source>
        <strain evidence="1 2">CA13</strain>
    </source>
</reference>
<name>A0A5C5ZCI1_9BACT</name>
<comment type="caution">
    <text evidence="1">The sequence shown here is derived from an EMBL/GenBank/DDBJ whole genome shotgun (WGS) entry which is preliminary data.</text>
</comment>
<keyword evidence="2" id="KW-1185">Reference proteome</keyword>
<evidence type="ECO:0000313" key="1">
    <source>
        <dbReference type="EMBL" id="TWT84855.1"/>
    </source>
</evidence>